<dbReference type="Proteomes" id="UP001565447">
    <property type="component" value="Unassembled WGS sequence"/>
</dbReference>
<comment type="caution">
    <text evidence="1">The sequence shown here is derived from an EMBL/GenBank/DDBJ whole genome shotgun (WGS) entry which is preliminary data.</text>
</comment>
<reference evidence="1" key="1">
    <citation type="submission" date="2024-07" db="EMBL/GenBank/DDBJ databases">
        <title>Genome sequencing of plant associated microbes to promote plant fitness in Sorghum bicolor and Oryza sativa.</title>
        <authorList>
            <person name="Coleman-Derr D."/>
        </authorList>
    </citation>
    <scope>NUCLEOTIDE SEQUENCE</scope>
    <source>
        <strain evidence="1">SAI-173</strain>
    </source>
</reference>
<organism evidence="1 2">
    <name type="scientific">Streptomyces albogriseolus</name>
    <dbReference type="NCBI Taxonomy" id="1887"/>
    <lineage>
        <taxon>Bacteria</taxon>
        <taxon>Bacillati</taxon>
        <taxon>Actinomycetota</taxon>
        <taxon>Actinomycetes</taxon>
        <taxon>Kitasatosporales</taxon>
        <taxon>Streptomycetaceae</taxon>
        <taxon>Streptomyces</taxon>
        <taxon>Streptomyces albogriseolus group</taxon>
    </lineage>
</organism>
<protein>
    <submittedName>
        <fullName evidence="1">Uncharacterized protein</fullName>
    </submittedName>
</protein>
<gene>
    <name evidence="1" type="ORF">RKD21_000006</name>
</gene>
<dbReference type="EMBL" id="JBGCBD010000001">
    <property type="protein sequence ID" value="MEY9809749.1"/>
    <property type="molecule type" value="Genomic_DNA"/>
</dbReference>
<evidence type="ECO:0000313" key="2">
    <source>
        <dbReference type="Proteomes" id="UP001565447"/>
    </source>
</evidence>
<accession>A0ACC6UE03</accession>
<sequence>MGNRDPFDGVPYGRVSLVRRTVERPDVTFRPIRNGIDYLLSAVEHLTARRDRDLFPADRDLKYGVLHLHAATEVLLKARLEVEHWSLVFADPGKATLANFQAGSFNSTTVDGAIARLRDIAQVEISDKTRQAIKRLGDTRNAFTHYGHSVPALVVESRSAEVLAFLIEFIEEELHVPTDDFDEEFDTSMRRIRAVLGNIDSLVADRMRDVDAELKGELLENTIMCPACRQFAVLVGSEPQCRFCLQAWLPRDLASEYVVLVTGPDDGQVIPCEDCASGKRRVGDERTLVFHVATADNPQDDGQALCFKCGTKYMRRKRVVYDHASDAFSEHAPTERTPDEPH</sequence>
<keyword evidence="2" id="KW-1185">Reference proteome</keyword>
<name>A0ACC6UE03_STRAO</name>
<evidence type="ECO:0000313" key="1">
    <source>
        <dbReference type="EMBL" id="MEY9809749.1"/>
    </source>
</evidence>
<proteinExistence type="predicted"/>